<comment type="caution">
    <text evidence="1">The sequence shown here is derived from an EMBL/GenBank/DDBJ whole genome shotgun (WGS) entry which is preliminary data.</text>
</comment>
<protein>
    <submittedName>
        <fullName evidence="1">Uncharacterized protein</fullName>
    </submittedName>
</protein>
<evidence type="ECO:0000313" key="2">
    <source>
        <dbReference type="Proteomes" id="UP000630097"/>
    </source>
</evidence>
<dbReference type="EMBL" id="BONV01000036">
    <property type="protein sequence ID" value="GIG83113.1"/>
    <property type="molecule type" value="Genomic_DNA"/>
</dbReference>
<dbReference type="Proteomes" id="UP000630097">
    <property type="component" value="Unassembled WGS sequence"/>
</dbReference>
<accession>A0A8J3VAB3</accession>
<dbReference type="AlphaFoldDB" id="A0A8J3VAB3"/>
<organism evidence="1 2">
    <name type="scientific">Planotetraspora kaengkrachanensis</name>
    <dbReference type="NCBI Taxonomy" id="575193"/>
    <lineage>
        <taxon>Bacteria</taxon>
        <taxon>Bacillati</taxon>
        <taxon>Actinomycetota</taxon>
        <taxon>Actinomycetes</taxon>
        <taxon>Streptosporangiales</taxon>
        <taxon>Streptosporangiaceae</taxon>
        <taxon>Planotetraspora</taxon>
    </lineage>
</organism>
<name>A0A8J3VAB3_9ACTN</name>
<gene>
    <name evidence="1" type="ORF">Pka01_62400</name>
</gene>
<reference evidence="1 2" key="1">
    <citation type="submission" date="2021-01" db="EMBL/GenBank/DDBJ databases">
        <title>Whole genome shotgun sequence of Planotetraspora kaengkrachanensis NBRC 104272.</title>
        <authorList>
            <person name="Komaki H."/>
            <person name="Tamura T."/>
        </authorList>
    </citation>
    <scope>NUCLEOTIDE SEQUENCE [LARGE SCALE GENOMIC DNA]</scope>
    <source>
        <strain evidence="1 2">NBRC 104272</strain>
    </source>
</reference>
<sequence length="247" mass="26899">MNDEGRDGPAEYRSTTGTFIRYFAVADDAGAVLGYVWAAHGDDAAAWEPRPSAGPEASDAGRLWSRRLREFKARGIAPIAALGEMFQEPGHIGTGHAVAGSLTEAGDLPSLKALAREDWDFAYRSSTGNPVQYVHVVDADDKVLGMVWANDEDEAAGWLTRTAMGDAATAQGAIWAARLRDAWRRRLAPTAVLDEAERETEAGGAVTVRSRKTRPALAELRHWATLRSDPRGLVRFTEDLPFNPMPR</sequence>
<evidence type="ECO:0000313" key="1">
    <source>
        <dbReference type="EMBL" id="GIG83113.1"/>
    </source>
</evidence>
<proteinExistence type="predicted"/>
<keyword evidence="2" id="KW-1185">Reference proteome</keyword>
<dbReference type="RefSeq" id="WP_203886434.1">
    <property type="nucleotide sequence ID" value="NZ_BAABHH010000022.1"/>
</dbReference>